<feature type="domain" description="CBS" evidence="1">
    <location>
        <begin position="15"/>
        <end position="73"/>
    </location>
</feature>
<evidence type="ECO:0000259" key="1">
    <source>
        <dbReference type="PROSITE" id="PS51371"/>
    </source>
</evidence>
<dbReference type="Gene3D" id="3.90.1280.20">
    <property type="match status" value="1"/>
</dbReference>
<dbReference type="PROSITE" id="PS51371">
    <property type="entry name" value="CBS"/>
    <property type="match status" value="1"/>
</dbReference>
<dbReference type="SUPFAM" id="SSF54631">
    <property type="entry name" value="CBS-domain pair"/>
    <property type="match status" value="1"/>
</dbReference>
<comment type="caution">
    <text evidence="2">The sequence shown here is derived from an EMBL/GenBank/DDBJ whole genome shotgun (WGS) entry which is preliminary data.</text>
</comment>
<accession>X0ZBB9</accession>
<dbReference type="SMART" id="SM00116">
    <property type="entry name" value="CBS"/>
    <property type="match status" value="1"/>
</dbReference>
<dbReference type="InterPro" id="IPR046342">
    <property type="entry name" value="CBS_dom_sf"/>
</dbReference>
<proteinExistence type="predicted"/>
<sequence length="94" mass="10290">MSKSKKEYFIRDLIIDDEYGIIDSNVSIQDAAKKMKELGVPDLVVVEKESNKILGVVADFDIVQNVVAEGIDPKSAKVISAMYTITSVSLDTPV</sequence>
<name>X0ZBB9_9ZZZZ</name>
<organism evidence="2">
    <name type="scientific">marine sediment metagenome</name>
    <dbReference type="NCBI Taxonomy" id="412755"/>
    <lineage>
        <taxon>unclassified sequences</taxon>
        <taxon>metagenomes</taxon>
        <taxon>ecological metagenomes</taxon>
    </lineage>
</organism>
<dbReference type="EMBL" id="BART01005509">
    <property type="protein sequence ID" value="GAG66845.1"/>
    <property type="molecule type" value="Genomic_DNA"/>
</dbReference>
<dbReference type="InterPro" id="IPR000644">
    <property type="entry name" value="CBS_dom"/>
</dbReference>
<dbReference type="AlphaFoldDB" id="X0ZBB9"/>
<evidence type="ECO:0000313" key="2">
    <source>
        <dbReference type="EMBL" id="GAG66845.1"/>
    </source>
</evidence>
<protein>
    <recommendedName>
        <fullName evidence="1">CBS domain-containing protein</fullName>
    </recommendedName>
</protein>
<reference evidence="2" key="1">
    <citation type="journal article" date="2014" name="Front. Microbiol.">
        <title>High frequency of phylogenetically diverse reductive dehalogenase-homologous genes in deep subseafloor sedimentary metagenomes.</title>
        <authorList>
            <person name="Kawai M."/>
            <person name="Futagami T."/>
            <person name="Toyoda A."/>
            <person name="Takaki Y."/>
            <person name="Nishi S."/>
            <person name="Hori S."/>
            <person name="Arai W."/>
            <person name="Tsubouchi T."/>
            <person name="Morono Y."/>
            <person name="Uchiyama I."/>
            <person name="Ito T."/>
            <person name="Fujiyama A."/>
            <person name="Inagaki F."/>
            <person name="Takami H."/>
        </authorList>
    </citation>
    <scope>NUCLEOTIDE SEQUENCE</scope>
    <source>
        <strain evidence="2">Expedition CK06-06</strain>
    </source>
</reference>
<gene>
    <name evidence="2" type="ORF">S01H4_12748</name>
</gene>
<feature type="non-terminal residue" evidence="2">
    <location>
        <position position="94"/>
    </location>
</feature>
<dbReference type="Pfam" id="PF00571">
    <property type="entry name" value="CBS"/>
    <property type="match status" value="1"/>
</dbReference>